<keyword evidence="8" id="KW-1185">Reference proteome</keyword>
<reference evidence="9" key="1">
    <citation type="submission" date="2025-08" db="UniProtKB">
        <authorList>
            <consortium name="RefSeq"/>
        </authorList>
    </citation>
    <scope>IDENTIFICATION</scope>
</reference>
<dbReference type="SUPFAM" id="SSF53448">
    <property type="entry name" value="Nucleotide-diphospho-sugar transferases"/>
    <property type="match status" value="1"/>
</dbReference>
<dbReference type="KEGG" id="ccin:107268984"/>
<dbReference type="GO" id="GO:0006688">
    <property type="term" value="P:glycosphingolipid biosynthetic process"/>
    <property type="evidence" value="ECO:0007669"/>
    <property type="project" value="TreeGrafter"/>
</dbReference>
<comment type="subcellular location">
    <subcellularLocation>
        <location evidence="1">Golgi apparatus membrane</location>
        <topology evidence="1">Single-pass type II membrane protein</topology>
    </subcellularLocation>
</comment>
<dbReference type="Gene3D" id="3.90.550.20">
    <property type="match status" value="1"/>
</dbReference>
<proteinExistence type="inferred from homology"/>
<evidence type="ECO:0000259" key="7">
    <source>
        <dbReference type="Pfam" id="PF04572"/>
    </source>
</evidence>
<dbReference type="InterPro" id="IPR029044">
    <property type="entry name" value="Nucleotide-diphossugar_trans"/>
</dbReference>
<evidence type="ECO:0000256" key="3">
    <source>
        <dbReference type="ARBA" id="ARBA00022676"/>
    </source>
</evidence>
<name>A0AAJ7C040_CEPCN</name>
<dbReference type="Pfam" id="PF04488">
    <property type="entry name" value="Gly_transf_sug"/>
    <property type="match status" value="1"/>
</dbReference>
<feature type="domain" description="Alpha 1,4-glycosyltransferase" evidence="7">
    <location>
        <begin position="231"/>
        <end position="357"/>
    </location>
</feature>
<keyword evidence="4" id="KW-0808">Transferase</keyword>
<evidence type="ECO:0000313" key="8">
    <source>
        <dbReference type="Proteomes" id="UP000694920"/>
    </source>
</evidence>
<dbReference type="GO" id="GO:0035248">
    <property type="term" value="F:alpha-1,4-N-acetylgalactosaminyltransferase activity"/>
    <property type="evidence" value="ECO:0007669"/>
    <property type="project" value="TreeGrafter"/>
</dbReference>
<evidence type="ECO:0000256" key="6">
    <source>
        <dbReference type="ARBA" id="ARBA00023136"/>
    </source>
</evidence>
<protein>
    <submittedName>
        <fullName evidence="9">Lactosylceramide 4-alpha-galactosyltransferase isoform X1</fullName>
    </submittedName>
</protein>
<dbReference type="Proteomes" id="UP000694920">
    <property type="component" value="Unplaced"/>
</dbReference>
<evidence type="ECO:0000256" key="1">
    <source>
        <dbReference type="ARBA" id="ARBA00004323"/>
    </source>
</evidence>
<accession>A0AAJ7C040</accession>
<gene>
    <name evidence="9" type="primary">LOC107268984</name>
</gene>
<dbReference type="InterPro" id="IPR051981">
    <property type="entry name" value="Glycosyltransf_32"/>
</dbReference>
<sequence>MKNYKEARRFVNVRMKKSLLIAIAIGTLLFVMVVSNDDLRRIVPFMSQVEAPDISCYDVTKIYTKHVELPDFETPTSDRNIFFHETSCFNDDQGLLKVRQACAVESAALMNPSTIVYLLFVSWSKFTNTSRNFVQQLSTYDNIKIRHIVIDDYLRNTPLAEWYASGVLKRSQWPKSHISDILRYLTLWKYGGIYLDLDVVVTSSLENLLNFAGAEDREDVAAGVIGFSPTGLGHKLADECLRDLQSNFRGDVWGHNGPGVITRTLKKLCGTRYTKDMTSRKCHGFKVFPPSAFYPIHYKKWRKYFETKDANATMKILQKAKAIHVWNKLSESRSIKVGSKVPYAIIAEKYCPKIYRSAEGADVAISN</sequence>
<dbReference type="InterPro" id="IPR007652">
    <property type="entry name" value="A1-4-GlycosylTfrase_dom"/>
</dbReference>
<dbReference type="PANTHER" id="PTHR12042">
    <property type="entry name" value="LACTOSYLCERAMIDE 4-ALPHA-GALACTOSYLTRANSFERASE ALPHA- 1,4-GALACTOSYLTRANSFERASE"/>
    <property type="match status" value="1"/>
</dbReference>
<keyword evidence="6" id="KW-0472">Membrane</keyword>
<evidence type="ECO:0000256" key="5">
    <source>
        <dbReference type="ARBA" id="ARBA00023034"/>
    </source>
</evidence>
<dbReference type="GeneID" id="107268984"/>
<dbReference type="InterPro" id="IPR007577">
    <property type="entry name" value="GlycoTrfase_DXD_sugar-bd_CS"/>
</dbReference>
<dbReference type="RefSeq" id="XP_015597830.1">
    <property type="nucleotide sequence ID" value="XM_015742344.2"/>
</dbReference>
<dbReference type="PANTHER" id="PTHR12042:SF21">
    <property type="entry name" value="ALPHA1,4-GALACTOSYLTRANSFERASE 1-RELATED"/>
    <property type="match status" value="1"/>
</dbReference>
<evidence type="ECO:0000313" key="9">
    <source>
        <dbReference type="RefSeq" id="XP_015597830.1"/>
    </source>
</evidence>
<keyword evidence="5" id="KW-0333">Golgi apparatus</keyword>
<keyword evidence="3" id="KW-0328">Glycosyltransferase</keyword>
<dbReference type="Pfam" id="PF04572">
    <property type="entry name" value="Gb3_synth"/>
    <property type="match status" value="1"/>
</dbReference>
<dbReference type="GO" id="GO:0000139">
    <property type="term" value="C:Golgi membrane"/>
    <property type="evidence" value="ECO:0007669"/>
    <property type="project" value="UniProtKB-SubCell"/>
</dbReference>
<evidence type="ECO:0000256" key="2">
    <source>
        <dbReference type="ARBA" id="ARBA00009003"/>
    </source>
</evidence>
<evidence type="ECO:0000256" key="4">
    <source>
        <dbReference type="ARBA" id="ARBA00022679"/>
    </source>
</evidence>
<organism evidence="8 9">
    <name type="scientific">Cephus cinctus</name>
    <name type="common">Wheat stem sawfly</name>
    <dbReference type="NCBI Taxonomy" id="211228"/>
    <lineage>
        <taxon>Eukaryota</taxon>
        <taxon>Metazoa</taxon>
        <taxon>Ecdysozoa</taxon>
        <taxon>Arthropoda</taxon>
        <taxon>Hexapoda</taxon>
        <taxon>Insecta</taxon>
        <taxon>Pterygota</taxon>
        <taxon>Neoptera</taxon>
        <taxon>Endopterygota</taxon>
        <taxon>Hymenoptera</taxon>
        <taxon>Cephoidea</taxon>
        <taxon>Cephidae</taxon>
        <taxon>Cephus</taxon>
    </lineage>
</organism>
<comment type="similarity">
    <text evidence="2">Belongs to the glycosyltransferase 32 family.</text>
</comment>
<dbReference type="AlphaFoldDB" id="A0AAJ7C040"/>